<evidence type="ECO:0000256" key="2">
    <source>
        <dbReference type="ARBA" id="ARBA00022963"/>
    </source>
</evidence>
<dbReference type="Proteomes" id="UP000664169">
    <property type="component" value="Unassembled WGS sequence"/>
</dbReference>
<evidence type="ECO:0000313" key="6">
    <source>
        <dbReference type="EMBL" id="CAF9924889.1"/>
    </source>
</evidence>
<keyword evidence="7" id="KW-1185">Reference proteome</keyword>
<comment type="caution">
    <text evidence="4">Lacks conserved residue(s) required for the propagation of feature annotation.</text>
</comment>
<dbReference type="SUPFAM" id="SSF52151">
    <property type="entry name" value="FabD/lysophospholipase-like"/>
    <property type="match status" value="1"/>
</dbReference>
<keyword evidence="3 4" id="KW-0443">Lipid metabolism</keyword>
<dbReference type="GO" id="GO:0046486">
    <property type="term" value="P:glycerolipid metabolic process"/>
    <property type="evidence" value="ECO:0007669"/>
    <property type="project" value="UniProtKB-ARBA"/>
</dbReference>
<feature type="active site" description="Proton acceptor" evidence="4">
    <location>
        <position position="176"/>
    </location>
</feature>
<evidence type="ECO:0000313" key="7">
    <source>
        <dbReference type="Proteomes" id="UP000664169"/>
    </source>
</evidence>
<comment type="caution">
    <text evidence="6">The sequence shown here is derived from an EMBL/GenBank/DDBJ whole genome shotgun (WGS) entry which is preliminary data.</text>
</comment>
<dbReference type="PROSITE" id="PS51635">
    <property type="entry name" value="PNPLA"/>
    <property type="match status" value="1"/>
</dbReference>
<dbReference type="Pfam" id="PF01734">
    <property type="entry name" value="Patatin"/>
    <property type="match status" value="1"/>
</dbReference>
<feature type="short sequence motif" description="GXSXG" evidence="4">
    <location>
        <begin position="24"/>
        <end position="28"/>
    </location>
</feature>
<dbReference type="Gene3D" id="3.40.1090.10">
    <property type="entry name" value="Cytosolic phospholipase A2 catalytic domain"/>
    <property type="match status" value="1"/>
</dbReference>
<sequence length="544" mass="60813">MKSIRLEHPELSTKPCDHFDVICGTSTGGIIAIILGRLRMDIQECIDQYLLLAETVFEKVHFSPINLKLKTRGRYNTEALEKAVIKLLQDKGYAEDTLLKDNNPDACKVFVTAKRQNTNALVAFTSYNTLRADDDLYENASILHACRATSAAPTYLEPLTIRLGPKKAQYSASFLDGGLGYNNPVEVLEDQIADIYNLPLKHVTSILLSIGTGIAKVPDHDASVIDLGDKLLKMATDCREIAKRFHKRHEADIVADGAYFRFNVTHGLENIKLGEAKEVSRIIEVTKNYFDGNALTFSQLRQCSQRIVQSLVIDPGEAEKSDAICALKSLLFAYVKEFQPIPDQSSQTSEHNEELASVVSTKAFRRFMDGDDRTLKYCGPLQPPSFTPEFEKSGFHILCLDWTKVSDADRLDLTRNYTNNADPGLPNALVLLLLEILYSSKDSALRDTLAKTVDTLKAEIQLEPNTEVDLALGTLLYRLIEKAVPENPILLVISSVNKLAFDNFSELSAWWERSITQPRMFLMSLSNGTERSSIVARNTWVSEN</sequence>
<protein>
    <recommendedName>
        <fullName evidence="5">PNPLA domain-containing protein</fullName>
    </recommendedName>
</protein>
<dbReference type="EMBL" id="CAJPDQ010000022">
    <property type="protein sequence ID" value="CAF9924889.1"/>
    <property type="molecule type" value="Genomic_DNA"/>
</dbReference>
<proteinExistence type="predicted"/>
<gene>
    <name evidence="6" type="ORF">GOMPHAMPRED_003757</name>
</gene>
<organism evidence="6 7">
    <name type="scientific">Gomphillus americanus</name>
    <dbReference type="NCBI Taxonomy" id="1940652"/>
    <lineage>
        <taxon>Eukaryota</taxon>
        <taxon>Fungi</taxon>
        <taxon>Dikarya</taxon>
        <taxon>Ascomycota</taxon>
        <taxon>Pezizomycotina</taxon>
        <taxon>Lecanoromycetes</taxon>
        <taxon>OSLEUM clade</taxon>
        <taxon>Ostropomycetidae</taxon>
        <taxon>Ostropales</taxon>
        <taxon>Graphidaceae</taxon>
        <taxon>Gomphilloideae</taxon>
        <taxon>Gomphillus</taxon>
    </lineage>
</organism>
<dbReference type="GO" id="GO:0016020">
    <property type="term" value="C:membrane"/>
    <property type="evidence" value="ECO:0007669"/>
    <property type="project" value="TreeGrafter"/>
</dbReference>
<evidence type="ECO:0000256" key="3">
    <source>
        <dbReference type="ARBA" id="ARBA00023098"/>
    </source>
</evidence>
<dbReference type="PANTHER" id="PTHR24185">
    <property type="entry name" value="CALCIUM-INDEPENDENT PHOSPHOLIPASE A2-GAMMA"/>
    <property type="match status" value="1"/>
</dbReference>
<dbReference type="AlphaFoldDB" id="A0A8H3FHV4"/>
<dbReference type="InterPro" id="IPR002641">
    <property type="entry name" value="PNPLA_dom"/>
</dbReference>
<feature type="short sequence motif" description="DGA/G" evidence="4">
    <location>
        <begin position="176"/>
        <end position="178"/>
    </location>
</feature>
<dbReference type="OrthoDB" id="1658288at2759"/>
<evidence type="ECO:0000256" key="4">
    <source>
        <dbReference type="PROSITE-ProRule" id="PRU01161"/>
    </source>
</evidence>
<keyword evidence="1 4" id="KW-0378">Hydrolase</keyword>
<dbReference type="GO" id="GO:0016042">
    <property type="term" value="P:lipid catabolic process"/>
    <property type="evidence" value="ECO:0007669"/>
    <property type="project" value="UniProtKB-UniRule"/>
</dbReference>
<evidence type="ECO:0000259" key="5">
    <source>
        <dbReference type="PROSITE" id="PS51635"/>
    </source>
</evidence>
<keyword evidence="2 4" id="KW-0442">Lipid degradation</keyword>
<feature type="active site" description="Nucleophile" evidence="4">
    <location>
        <position position="26"/>
    </location>
</feature>
<dbReference type="GO" id="GO:0047499">
    <property type="term" value="F:calcium-independent phospholipase A2 activity"/>
    <property type="evidence" value="ECO:0007669"/>
    <property type="project" value="TreeGrafter"/>
</dbReference>
<evidence type="ECO:0000256" key="1">
    <source>
        <dbReference type="ARBA" id="ARBA00022801"/>
    </source>
</evidence>
<name>A0A8H3FHV4_9LECA</name>
<dbReference type="GO" id="GO:0019369">
    <property type="term" value="P:arachidonate metabolic process"/>
    <property type="evidence" value="ECO:0007669"/>
    <property type="project" value="TreeGrafter"/>
</dbReference>
<accession>A0A8H3FHV4</accession>
<dbReference type="PANTHER" id="PTHR24185:SF1">
    <property type="entry name" value="CALCIUM-INDEPENDENT PHOSPHOLIPASE A2-GAMMA"/>
    <property type="match status" value="1"/>
</dbReference>
<dbReference type="InterPro" id="IPR016035">
    <property type="entry name" value="Acyl_Trfase/lysoPLipase"/>
</dbReference>
<feature type="domain" description="PNPLA" evidence="5">
    <location>
        <begin position="1"/>
        <end position="189"/>
    </location>
</feature>
<reference evidence="6" key="1">
    <citation type="submission" date="2021-03" db="EMBL/GenBank/DDBJ databases">
        <authorList>
            <person name="Tagirdzhanova G."/>
        </authorList>
    </citation>
    <scope>NUCLEOTIDE SEQUENCE</scope>
</reference>